<protein>
    <submittedName>
        <fullName evidence="1">Uncharacterized protein</fullName>
    </submittedName>
</protein>
<evidence type="ECO:0000313" key="2">
    <source>
        <dbReference type="Proteomes" id="UP000005824"/>
    </source>
</evidence>
<dbReference type="eggNOG" id="ENOG5033CPW">
    <property type="taxonomic scope" value="Bacteria"/>
</dbReference>
<dbReference type="AlphaFoldDB" id="B4CTP2"/>
<dbReference type="Proteomes" id="UP000005824">
    <property type="component" value="Unassembled WGS sequence"/>
</dbReference>
<gene>
    <name evidence="1" type="ORF">CfE428DRAFT_0063</name>
</gene>
<dbReference type="RefSeq" id="WP_006977390.1">
    <property type="nucleotide sequence ID" value="NZ_ABVL01000001.1"/>
</dbReference>
<dbReference type="EMBL" id="ABVL01000001">
    <property type="protein sequence ID" value="EDY21938.1"/>
    <property type="molecule type" value="Genomic_DNA"/>
</dbReference>
<sequence precursor="true">MEVEQNEPKKQRRRMVLLGAGASMPHVPSAYEMTKRMLDAVEGDNVPKRIRRAVRMAVASLQFGVGLRDERPTGDVNIEEVVNVLTTLEQRHTLEAASLIGAWHPIVEDLDRITVQPNPPLVRGVAARGGAPHATTFAFPSREVPAFGKVFTNTKRFLVEQLKSLVWLNETTDLHHLEPLVKRAAHEQIPLATLNYDNTIELVARKLQLRFDTGIEHWRKHGSFNHGDSEGIPFRKLHGSLNWVLRTESAVAEASLSREVIAEVDEREMQDAEYEPALIFGGRNKLTVRGPFLDLLLDFRERLRASEDLIVIGYSFGDDHINEYIAQWLNTSSEGRVIIVNGTNFQLKARGFARALIDLGSPRVLNTMKYASDGIEQLFN</sequence>
<name>B4CTP2_9BACT</name>
<organism evidence="1 2">
    <name type="scientific">Chthoniobacter flavus Ellin428</name>
    <dbReference type="NCBI Taxonomy" id="497964"/>
    <lineage>
        <taxon>Bacteria</taxon>
        <taxon>Pseudomonadati</taxon>
        <taxon>Verrucomicrobiota</taxon>
        <taxon>Spartobacteria</taxon>
        <taxon>Chthoniobacterales</taxon>
        <taxon>Chthoniobacteraceae</taxon>
        <taxon>Chthoniobacter</taxon>
    </lineage>
</organism>
<accession>B4CTP2</accession>
<proteinExistence type="predicted"/>
<keyword evidence="2" id="KW-1185">Reference proteome</keyword>
<dbReference type="Pfam" id="PF13289">
    <property type="entry name" value="SIR2_2"/>
    <property type="match status" value="1"/>
</dbReference>
<comment type="caution">
    <text evidence="1">The sequence shown here is derived from an EMBL/GenBank/DDBJ whole genome shotgun (WGS) entry which is preliminary data.</text>
</comment>
<reference evidence="1 2" key="1">
    <citation type="journal article" date="2011" name="J. Bacteriol.">
        <title>Genome sequence of Chthoniobacter flavus Ellin428, an aerobic heterotrophic soil bacterium.</title>
        <authorList>
            <person name="Kant R."/>
            <person name="van Passel M.W."/>
            <person name="Palva A."/>
            <person name="Lucas S."/>
            <person name="Lapidus A."/>
            <person name="Glavina Del Rio T."/>
            <person name="Dalin E."/>
            <person name="Tice H."/>
            <person name="Bruce D."/>
            <person name="Goodwin L."/>
            <person name="Pitluck S."/>
            <person name="Larimer F.W."/>
            <person name="Land M.L."/>
            <person name="Hauser L."/>
            <person name="Sangwan P."/>
            <person name="de Vos W.M."/>
            <person name="Janssen P.H."/>
            <person name="Smidt H."/>
        </authorList>
    </citation>
    <scope>NUCLEOTIDE SEQUENCE [LARGE SCALE GENOMIC DNA]</scope>
    <source>
        <strain evidence="1 2">Ellin428</strain>
    </source>
</reference>
<evidence type="ECO:0000313" key="1">
    <source>
        <dbReference type="EMBL" id="EDY21938.1"/>
    </source>
</evidence>
<dbReference type="InParanoid" id="B4CTP2"/>